<reference evidence="1" key="1">
    <citation type="submission" date="2023-10" db="EMBL/GenBank/DDBJ databases">
        <title>Comparative Genomic Analysis of Tomato Bacterial Spot Xanthomonads Reveals A New Lineage of Xanthomonas euvesicatoria.</title>
        <authorList>
            <person name="Huang C.-J."/>
            <person name="Wu T.-L."/>
            <person name="Wu Y.-L."/>
            <person name="Wang R.-S."/>
            <person name="Lin Y.-C."/>
        </authorList>
    </citation>
    <scope>NUCLEOTIDE SEQUENCE</scope>
    <source>
        <strain evidence="1">T0319-01</strain>
    </source>
</reference>
<dbReference type="RefSeq" id="WP_274503446.1">
    <property type="nucleotide sequence ID" value="NZ_CP137539.1"/>
</dbReference>
<dbReference type="AlphaFoldDB" id="A0AAX4FGE8"/>
<dbReference type="EMBL" id="CP137539">
    <property type="protein sequence ID" value="WOP55681.1"/>
    <property type="molecule type" value="Genomic_DNA"/>
</dbReference>
<dbReference type="Proteomes" id="UP001304429">
    <property type="component" value="Chromosome"/>
</dbReference>
<proteinExistence type="predicted"/>
<name>A0AAX4FGE8_XANEU</name>
<sequence>MIEALQQATGTRSNVDAILLAIEATLPLESLFSDVAESPKTLRQQEIETDELLQLLASFVEAIAPGKDTLPVAIAELILATPVFSTQPSARALLAGLRSIEG</sequence>
<gene>
    <name evidence="1" type="ORF">R5577_15705</name>
</gene>
<accession>A0AAX4FGE8</accession>
<organism evidence="1 2">
    <name type="scientific">Xanthomonas euvesicatoria</name>
    <dbReference type="NCBI Taxonomy" id="456327"/>
    <lineage>
        <taxon>Bacteria</taxon>
        <taxon>Pseudomonadati</taxon>
        <taxon>Pseudomonadota</taxon>
        <taxon>Gammaproteobacteria</taxon>
        <taxon>Lysobacterales</taxon>
        <taxon>Lysobacteraceae</taxon>
        <taxon>Xanthomonas</taxon>
    </lineage>
</organism>
<evidence type="ECO:0000313" key="2">
    <source>
        <dbReference type="Proteomes" id="UP001304429"/>
    </source>
</evidence>
<protein>
    <submittedName>
        <fullName evidence="1">Uncharacterized protein</fullName>
    </submittedName>
</protein>
<evidence type="ECO:0000313" key="1">
    <source>
        <dbReference type="EMBL" id="WOP55681.1"/>
    </source>
</evidence>